<keyword evidence="3" id="KW-1185">Reference proteome</keyword>
<comment type="caution">
    <text evidence="2">The sequence shown here is derived from an EMBL/GenBank/DDBJ whole genome shotgun (WGS) entry which is preliminary data.</text>
</comment>
<evidence type="ECO:0000313" key="3">
    <source>
        <dbReference type="Proteomes" id="UP000306628"/>
    </source>
</evidence>
<evidence type="ECO:0000313" key="2">
    <source>
        <dbReference type="EMBL" id="TMR16744.1"/>
    </source>
</evidence>
<dbReference type="AlphaFoldDB" id="A0A5S4FDZ6"/>
<dbReference type="EMBL" id="VCKX01000367">
    <property type="protein sequence ID" value="TMR16744.1"/>
    <property type="molecule type" value="Genomic_DNA"/>
</dbReference>
<reference evidence="2 3" key="1">
    <citation type="submission" date="2019-05" db="EMBL/GenBank/DDBJ databases">
        <title>Draft genome sequence of Nonomuraea zeae DSM 100528.</title>
        <authorList>
            <person name="Saricaoglu S."/>
            <person name="Isik K."/>
        </authorList>
    </citation>
    <scope>NUCLEOTIDE SEQUENCE [LARGE SCALE GENOMIC DNA]</scope>
    <source>
        <strain evidence="2 3">DSM 100528</strain>
    </source>
</reference>
<evidence type="ECO:0000256" key="1">
    <source>
        <dbReference type="SAM" id="SignalP"/>
    </source>
</evidence>
<dbReference type="OrthoDB" id="3531893at2"/>
<proteinExistence type="predicted"/>
<organism evidence="2 3">
    <name type="scientific">Nonomuraea zeae</name>
    <dbReference type="NCBI Taxonomy" id="1642303"/>
    <lineage>
        <taxon>Bacteria</taxon>
        <taxon>Bacillati</taxon>
        <taxon>Actinomycetota</taxon>
        <taxon>Actinomycetes</taxon>
        <taxon>Streptosporangiales</taxon>
        <taxon>Streptosporangiaceae</taxon>
        <taxon>Nonomuraea</taxon>
    </lineage>
</organism>
<feature type="signal peptide" evidence="1">
    <location>
        <begin position="1"/>
        <end position="25"/>
    </location>
</feature>
<dbReference type="Proteomes" id="UP000306628">
    <property type="component" value="Unassembled WGS sequence"/>
</dbReference>
<sequence>MKSIRRIAAGALAAAAVLTPAAANADTPYAQASAVVEADGTIANSEHVSDAWHPRRGTYCITVDESVDLAGSVAIHATVTGNYDHPRSLSVELWSPACGYGDKRTIAVFSKIVYGQPADTGFYLSVS</sequence>
<protein>
    <submittedName>
        <fullName evidence="2">Uncharacterized protein</fullName>
    </submittedName>
</protein>
<dbReference type="RefSeq" id="WP_138697800.1">
    <property type="nucleotide sequence ID" value="NZ_JBHSAZ010000033.1"/>
</dbReference>
<feature type="chain" id="PRO_5024460377" evidence="1">
    <location>
        <begin position="26"/>
        <end position="127"/>
    </location>
</feature>
<gene>
    <name evidence="2" type="ORF">ETD85_54895</name>
</gene>
<name>A0A5S4FDZ6_9ACTN</name>
<keyword evidence="1" id="KW-0732">Signal</keyword>
<accession>A0A5S4FDZ6</accession>